<dbReference type="EMBL" id="BSOG01000004">
    <property type="protein sequence ID" value="GLR14420.1"/>
    <property type="molecule type" value="Genomic_DNA"/>
</dbReference>
<dbReference type="Proteomes" id="UP001156706">
    <property type="component" value="Unassembled WGS sequence"/>
</dbReference>
<reference evidence="5" key="1">
    <citation type="journal article" date="2019" name="Int. J. Syst. Evol. Microbiol.">
        <title>The Global Catalogue of Microorganisms (GCM) 10K type strain sequencing project: providing services to taxonomists for standard genome sequencing and annotation.</title>
        <authorList>
            <consortium name="The Broad Institute Genomics Platform"/>
            <consortium name="The Broad Institute Genome Sequencing Center for Infectious Disease"/>
            <person name="Wu L."/>
            <person name="Ma J."/>
        </authorList>
    </citation>
    <scope>NUCLEOTIDE SEQUENCE [LARGE SCALE GENOMIC DNA]</scope>
    <source>
        <strain evidence="5">NBRC 110044</strain>
    </source>
</reference>
<dbReference type="Pfam" id="PF00015">
    <property type="entry name" value="MCPsignal"/>
    <property type="match status" value="1"/>
</dbReference>
<sequence>MFRPAVFLVALVLSGILLVLSAPAWLLPLPALAALAVALWRPTPLAYGSQVLPTHDVQQPPVVDTRLNQSLDTLLRQQSRAASDEVSQVQSLLNDAISSLTRSFTVIAVSARQQQDIAQGSLGSGAEALINETGDTLSTVGKVMAENSATATQLTDEMIAMSGRVNQMIEQLAGLDDIAKKIHFLSLNASIEAARAGEAGRGFAVVAEEVHKLSQHTRDFSTRIRDHMGGVRSSIVSMESAAGELASRQGAETERVRHNVDNTLVDLKRLHDNQDQALGSLHDIARTTEGGIADATMALQFQDMVNQLLVHARRRLDGLLVAADAAAECRRALQAGGGNEALARCQAKLDETVASLAHNPVAQNNISQGGVDLF</sequence>
<dbReference type="SMART" id="SM00283">
    <property type="entry name" value="MA"/>
    <property type="match status" value="1"/>
</dbReference>
<dbReference type="PROSITE" id="PS50111">
    <property type="entry name" value="CHEMOTAXIS_TRANSDUC_2"/>
    <property type="match status" value="1"/>
</dbReference>
<dbReference type="PANTHER" id="PTHR32089">
    <property type="entry name" value="METHYL-ACCEPTING CHEMOTAXIS PROTEIN MCPB"/>
    <property type="match status" value="1"/>
</dbReference>
<evidence type="ECO:0000256" key="1">
    <source>
        <dbReference type="ARBA" id="ARBA00023224"/>
    </source>
</evidence>
<keyword evidence="5" id="KW-1185">Reference proteome</keyword>
<gene>
    <name evidence="4" type="primary">cttP</name>
    <name evidence="4" type="ORF">GCM10007907_32100</name>
</gene>
<dbReference type="PANTHER" id="PTHR32089:SF112">
    <property type="entry name" value="LYSOZYME-LIKE PROTEIN-RELATED"/>
    <property type="match status" value="1"/>
</dbReference>
<evidence type="ECO:0000313" key="4">
    <source>
        <dbReference type="EMBL" id="GLR14420.1"/>
    </source>
</evidence>
<proteinExistence type="predicted"/>
<dbReference type="SUPFAM" id="SSF58104">
    <property type="entry name" value="Methyl-accepting chemotaxis protein (MCP) signaling domain"/>
    <property type="match status" value="1"/>
</dbReference>
<organism evidence="4 5">
    <name type="scientific">Chitinimonas prasina</name>
    <dbReference type="NCBI Taxonomy" id="1434937"/>
    <lineage>
        <taxon>Bacteria</taxon>
        <taxon>Pseudomonadati</taxon>
        <taxon>Pseudomonadota</taxon>
        <taxon>Betaproteobacteria</taxon>
        <taxon>Neisseriales</taxon>
        <taxon>Chitinibacteraceae</taxon>
        <taxon>Chitinimonas</taxon>
    </lineage>
</organism>
<name>A0ABQ5YHD6_9NEIS</name>
<keyword evidence="1 2" id="KW-0807">Transducer</keyword>
<comment type="caution">
    <text evidence="4">The sequence shown here is derived from an EMBL/GenBank/DDBJ whole genome shotgun (WGS) entry which is preliminary data.</text>
</comment>
<dbReference type="Gene3D" id="1.10.287.950">
    <property type="entry name" value="Methyl-accepting chemotaxis protein"/>
    <property type="match status" value="1"/>
</dbReference>
<protein>
    <submittedName>
        <fullName evidence="4">Trichloroethylene chemotactic transducer CttP</fullName>
    </submittedName>
</protein>
<dbReference type="InterPro" id="IPR004089">
    <property type="entry name" value="MCPsignal_dom"/>
</dbReference>
<feature type="domain" description="Methyl-accepting transducer" evidence="3">
    <location>
        <begin position="96"/>
        <end position="235"/>
    </location>
</feature>
<evidence type="ECO:0000259" key="3">
    <source>
        <dbReference type="PROSITE" id="PS50111"/>
    </source>
</evidence>
<accession>A0ABQ5YHD6</accession>
<evidence type="ECO:0000256" key="2">
    <source>
        <dbReference type="PROSITE-ProRule" id="PRU00284"/>
    </source>
</evidence>
<evidence type="ECO:0000313" key="5">
    <source>
        <dbReference type="Proteomes" id="UP001156706"/>
    </source>
</evidence>